<proteinExistence type="inferred from homology"/>
<keyword evidence="7" id="KW-1185">Reference proteome</keyword>
<dbReference type="Gene3D" id="1.20.58.70">
    <property type="match status" value="1"/>
</dbReference>
<dbReference type="InterPro" id="IPR045242">
    <property type="entry name" value="Syntaxin"/>
</dbReference>
<dbReference type="EMBL" id="MVGC01000299">
    <property type="protein sequence ID" value="RJE20528.1"/>
    <property type="molecule type" value="Genomic_DNA"/>
</dbReference>
<feature type="region of interest" description="Disordered" evidence="3">
    <location>
        <begin position="1"/>
        <end position="43"/>
    </location>
</feature>
<feature type="transmembrane region" description="Helical" evidence="4">
    <location>
        <begin position="294"/>
        <end position="314"/>
    </location>
</feature>
<dbReference type="SUPFAM" id="SSF47661">
    <property type="entry name" value="t-snare proteins"/>
    <property type="match status" value="1"/>
</dbReference>
<evidence type="ECO:0000313" key="7">
    <source>
        <dbReference type="Proteomes" id="UP000266188"/>
    </source>
</evidence>
<dbReference type="InterPro" id="IPR000727">
    <property type="entry name" value="T_SNARE_dom"/>
</dbReference>
<dbReference type="Gene3D" id="1.20.5.110">
    <property type="match status" value="1"/>
</dbReference>
<feature type="coiled-coil region" evidence="2">
    <location>
        <begin position="258"/>
        <end position="285"/>
    </location>
</feature>
<evidence type="ECO:0000256" key="4">
    <source>
        <dbReference type="SAM" id="Phobius"/>
    </source>
</evidence>
<dbReference type="SMART" id="SM00397">
    <property type="entry name" value="t_SNARE"/>
    <property type="match status" value="1"/>
</dbReference>
<feature type="compositionally biased region" description="Low complexity" evidence="3">
    <location>
        <begin position="14"/>
        <end position="37"/>
    </location>
</feature>
<dbReference type="GO" id="GO:0005484">
    <property type="term" value="F:SNAP receptor activity"/>
    <property type="evidence" value="ECO:0007669"/>
    <property type="project" value="TreeGrafter"/>
</dbReference>
<dbReference type="InterPro" id="IPR006011">
    <property type="entry name" value="Syntaxin_N"/>
</dbReference>
<dbReference type="OrthoDB" id="10255013at2759"/>
<dbReference type="Pfam" id="PF00804">
    <property type="entry name" value="Syntaxin"/>
    <property type="match status" value="1"/>
</dbReference>
<keyword evidence="4" id="KW-1133">Transmembrane helix</keyword>
<dbReference type="GO" id="GO:0012505">
    <property type="term" value="C:endomembrane system"/>
    <property type="evidence" value="ECO:0007669"/>
    <property type="project" value="TreeGrafter"/>
</dbReference>
<dbReference type="GO" id="GO:0006886">
    <property type="term" value="P:intracellular protein transport"/>
    <property type="evidence" value="ECO:0007669"/>
    <property type="project" value="TreeGrafter"/>
</dbReference>
<keyword evidence="4" id="KW-0472">Membrane</keyword>
<sequence>MSYQNISGQGGYGQYNPYATQQPPAYPQYGQAPYGQASAMEQGNGGYEMSPMGGYAQQPSGPTGILNKCKEINDGIRDVQTKRETQLAAAQNALLDSSTGRDDQTSRQTLDYIEDEINTSFRYLRDLLKKVKQTPGSGDPRTQTQIDVTSKNLRREIEQYQRTQSDFQKRLREQVRRRYEIANPEATPEELDQGVQNVMMGQEQSFQVAGNRTRQANEARRAAMERSAAIRKIEQDMMELGRLYQEVAELVHQQEPAVEQINQGAQDVQQNVSNANKQMDSAIDSARKARKWKWYALIIIIVIIAIVVGVAVGVTQGAQGGGK</sequence>
<accession>A0A3A2ZBJ1</accession>
<dbReference type="GO" id="GO:0031201">
    <property type="term" value="C:SNARE complex"/>
    <property type="evidence" value="ECO:0007669"/>
    <property type="project" value="TreeGrafter"/>
</dbReference>
<dbReference type="GO" id="GO:0006906">
    <property type="term" value="P:vesicle fusion"/>
    <property type="evidence" value="ECO:0007669"/>
    <property type="project" value="TreeGrafter"/>
</dbReference>
<dbReference type="PANTHER" id="PTHR19957">
    <property type="entry name" value="SYNTAXIN"/>
    <property type="match status" value="1"/>
</dbReference>
<dbReference type="GO" id="GO:0005886">
    <property type="term" value="C:plasma membrane"/>
    <property type="evidence" value="ECO:0007669"/>
    <property type="project" value="TreeGrafter"/>
</dbReference>
<dbReference type="AlphaFoldDB" id="A0A3A2ZBJ1"/>
<reference evidence="7" key="1">
    <citation type="submission" date="2017-02" db="EMBL/GenBank/DDBJ databases">
        <authorList>
            <person name="Tafer H."/>
            <person name="Lopandic K."/>
        </authorList>
    </citation>
    <scope>NUCLEOTIDE SEQUENCE [LARGE SCALE GENOMIC DNA]</scope>
    <source>
        <strain evidence="7">CBS 366.77</strain>
    </source>
</reference>
<feature type="domain" description="T-SNARE coiled-coil homology" evidence="5">
    <location>
        <begin position="220"/>
        <end position="282"/>
    </location>
</feature>
<protein>
    <submittedName>
        <fullName evidence="6">SNARE domain protein</fullName>
    </submittedName>
</protein>
<evidence type="ECO:0000256" key="2">
    <source>
        <dbReference type="SAM" id="Coils"/>
    </source>
</evidence>
<comment type="similarity">
    <text evidence="1">Belongs to the syntaxin family.</text>
</comment>
<dbReference type="GO" id="GO:0048278">
    <property type="term" value="P:vesicle docking"/>
    <property type="evidence" value="ECO:0007669"/>
    <property type="project" value="TreeGrafter"/>
</dbReference>
<comment type="caution">
    <text evidence="6">The sequence shown here is derived from an EMBL/GenBank/DDBJ whole genome shotgun (WGS) entry which is preliminary data.</text>
</comment>
<name>A0A3A2ZBJ1_9EURO</name>
<evidence type="ECO:0000256" key="1">
    <source>
        <dbReference type="ARBA" id="ARBA00009063"/>
    </source>
</evidence>
<dbReference type="InterPro" id="IPR010989">
    <property type="entry name" value="SNARE"/>
</dbReference>
<dbReference type="GO" id="GO:0006887">
    <property type="term" value="P:exocytosis"/>
    <property type="evidence" value="ECO:0007669"/>
    <property type="project" value="TreeGrafter"/>
</dbReference>
<organism evidence="6 7">
    <name type="scientific">Aspergillus sclerotialis</name>
    <dbReference type="NCBI Taxonomy" id="2070753"/>
    <lineage>
        <taxon>Eukaryota</taxon>
        <taxon>Fungi</taxon>
        <taxon>Dikarya</taxon>
        <taxon>Ascomycota</taxon>
        <taxon>Pezizomycotina</taxon>
        <taxon>Eurotiomycetes</taxon>
        <taxon>Eurotiomycetidae</taxon>
        <taxon>Eurotiales</taxon>
        <taxon>Aspergillaceae</taxon>
        <taxon>Aspergillus</taxon>
        <taxon>Aspergillus subgen. Polypaecilum</taxon>
    </lineage>
</organism>
<evidence type="ECO:0000256" key="3">
    <source>
        <dbReference type="SAM" id="MobiDB-lite"/>
    </source>
</evidence>
<keyword evidence="4" id="KW-0812">Transmembrane</keyword>
<dbReference type="Pfam" id="PF05739">
    <property type="entry name" value="SNARE"/>
    <property type="match status" value="1"/>
</dbReference>
<evidence type="ECO:0000259" key="5">
    <source>
        <dbReference type="PROSITE" id="PS50192"/>
    </source>
</evidence>
<gene>
    <name evidence="6" type="ORF">PHISCL_07144</name>
</gene>
<dbReference type="STRING" id="2070753.A0A3A2ZBJ1"/>
<dbReference type="GO" id="GO:0000149">
    <property type="term" value="F:SNARE binding"/>
    <property type="evidence" value="ECO:0007669"/>
    <property type="project" value="TreeGrafter"/>
</dbReference>
<dbReference type="PROSITE" id="PS50192">
    <property type="entry name" value="T_SNARE"/>
    <property type="match status" value="1"/>
</dbReference>
<keyword evidence="2" id="KW-0175">Coiled coil</keyword>
<dbReference type="PANTHER" id="PTHR19957:SF380">
    <property type="entry name" value="SYNTAXIN FAMILY PROTEIN"/>
    <property type="match status" value="1"/>
</dbReference>
<dbReference type="Proteomes" id="UP000266188">
    <property type="component" value="Unassembled WGS sequence"/>
</dbReference>
<evidence type="ECO:0000313" key="6">
    <source>
        <dbReference type="EMBL" id="RJE20528.1"/>
    </source>
</evidence>